<dbReference type="InterPro" id="IPR041698">
    <property type="entry name" value="Methyltransf_25"/>
</dbReference>
<dbReference type="PANTHER" id="PTHR43667:SF2">
    <property type="entry name" value="FATTY ACID C-METHYL TRANSFERASE"/>
    <property type="match status" value="1"/>
</dbReference>
<dbReference type="SUPFAM" id="SSF53335">
    <property type="entry name" value="S-adenosyl-L-methionine-dependent methyltransferases"/>
    <property type="match status" value="1"/>
</dbReference>
<dbReference type="Proteomes" id="UP000046155">
    <property type="component" value="Unassembled WGS sequence"/>
</dbReference>
<dbReference type="Gene3D" id="3.40.50.150">
    <property type="entry name" value="Vaccinia Virus protein VP39"/>
    <property type="match status" value="1"/>
</dbReference>
<dbReference type="OrthoDB" id="9791837at2"/>
<organism evidence="2 3">
    <name type="scientific">Syntrophaceticus schinkii</name>
    <dbReference type="NCBI Taxonomy" id="499207"/>
    <lineage>
        <taxon>Bacteria</taxon>
        <taxon>Bacillati</taxon>
        <taxon>Bacillota</taxon>
        <taxon>Clostridia</taxon>
        <taxon>Thermoanaerobacterales</taxon>
        <taxon>Thermoanaerobacterales Family III. Incertae Sedis</taxon>
        <taxon>Syntrophaceticus</taxon>
    </lineage>
</organism>
<dbReference type="GO" id="GO:0032259">
    <property type="term" value="P:methylation"/>
    <property type="evidence" value="ECO:0007669"/>
    <property type="project" value="UniProtKB-KW"/>
</dbReference>
<sequence>MELDYAVLCQEDFWRQAWEQTRKSSPQMRRRIRGDKEAIEFWNQMAPKYGQHHTDKRQERIEKIINILEKNGMLTPEADVLDVGCGPGTYALPFSGRCKSVTALDGAREMCRILKEKAAEDGLANVTVLQHMWEDVDLEKEGLLNRFDLVFASMTPAVCDYDTFMKINLASRKFCCLISWAGGTVNEARSDLWELLFHEKDDNRGYHAFFQFNLLLSMGYYPSIDYFNSHWVNEETVEEAIEGLCRSFWLYTEITPEVKDTIAGYVRERSKNGVFRQETSSRLSIMTWRVDEQF</sequence>
<evidence type="ECO:0000313" key="2">
    <source>
        <dbReference type="EMBL" id="CEO88518.1"/>
    </source>
</evidence>
<keyword evidence="2" id="KW-0808">Transferase</keyword>
<dbReference type="EMBL" id="CDRZ01000113">
    <property type="protein sequence ID" value="CEO88518.1"/>
    <property type="molecule type" value="Genomic_DNA"/>
</dbReference>
<keyword evidence="3" id="KW-1185">Reference proteome</keyword>
<evidence type="ECO:0000259" key="1">
    <source>
        <dbReference type="Pfam" id="PF13649"/>
    </source>
</evidence>
<accession>A0A0B7MK07</accession>
<dbReference type="PANTHER" id="PTHR43667">
    <property type="entry name" value="CYCLOPROPANE-FATTY-ACYL-PHOSPHOLIPID SYNTHASE"/>
    <property type="match status" value="1"/>
</dbReference>
<evidence type="ECO:0000313" key="3">
    <source>
        <dbReference type="Proteomes" id="UP000046155"/>
    </source>
</evidence>
<reference evidence="3" key="1">
    <citation type="submission" date="2015-01" db="EMBL/GenBank/DDBJ databases">
        <authorList>
            <person name="Manzoor Shahid"/>
            <person name="Zubair Saima"/>
        </authorList>
    </citation>
    <scope>NUCLEOTIDE SEQUENCE [LARGE SCALE GENOMIC DNA]</scope>
    <source>
        <strain evidence="3">Sp3</strain>
    </source>
</reference>
<proteinExistence type="predicted"/>
<feature type="domain" description="Methyltransferase" evidence="1">
    <location>
        <begin position="80"/>
        <end position="155"/>
    </location>
</feature>
<dbReference type="InterPro" id="IPR029063">
    <property type="entry name" value="SAM-dependent_MTases_sf"/>
</dbReference>
<dbReference type="AlphaFoldDB" id="A0A0B7MK07"/>
<dbReference type="Pfam" id="PF13649">
    <property type="entry name" value="Methyltransf_25"/>
    <property type="match status" value="1"/>
</dbReference>
<dbReference type="CDD" id="cd02440">
    <property type="entry name" value="AdoMet_MTases"/>
    <property type="match status" value="1"/>
</dbReference>
<protein>
    <submittedName>
        <fullName evidence="2">Methyltransferase type 11</fullName>
    </submittedName>
</protein>
<dbReference type="RefSeq" id="WP_044664660.1">
    <property type="nucleotide sequence ID" value="NZ_CDRZ01000113.1"/>
</dbReference>
<gene>
    <name evidence="2" type="ORF">SSCH_200009</name>
</gene>
<keyword evidence="2" id="KW-0489">Methyltransferase</keyword>
<dbReference type="GO" id="GO:0008168">
    <property type="term" value="F:methyltransferase activity"/>
    <property type="evidence" value="ECO:0007669"/>
    <property type="project" value="UniProtKB-KW"/>
</dbReference>
<dbReference type="InterPro" id="IPR050723">
    <property type="entry name" value="CFA/CMAS"/>
</dbReference>
<name>A0A0B7MK07_9FIRM</name>